<protein>
    <submittedName>
        <fullName evidence="3">S49 family peptidase</fullName>
    </submittedName>
</protein>
<accession>A0ABY2WWZ8</accession>
<reference evidence="3 4" key="1">
    <citation type="submission" date="2019-05" db="EMBL/GenBank/DDBJ databases">
        <title>Marivita sp. nov. isolated from sea sediment.</title>
        <authorList>
            <person name="Kim W."/>
        </authorList>
    </citation>
    <scope>NUCLEOTIDE SEQUENCE [LARGE SCALE GENOMIC DNA]</scope>
    <source>
        <strain evidence="3 4">CAU 1492</strain>
    </source>
</reference>
<evidence type="ECO:0000256" key="1">
    <source>
        <dbReference type="ARBA" id="ARBA00008683"/>
    </source>
</evidence>
<evidence type="ECO:0000259" key="2">
    <source>
        <dbReference type="Pfam" id="PF01343"/>
    </source>
</evidence>
<dbReference type="Proteomes" id="UP001191082">
    <property type="component" value="Unassembled WGS sequence"/>
</dbReference>
<name>A0ABY2WWZ8_9RHOB</name>
<keyword evidence="4" id="KW-1185">Reference proteome</keyword>
<comment type="similarity">
    <text evidence="1">Belongs to the peptidase S49 family.</text>
</comment>
<comment type="caution">
    <text evidence="3">The sequence shown here is derived from an EMBL/GenBank/DDBJ whole genome shotgun (WGS) entry which is preliminary data.</text>
</comment>
<evidence type="ECO:0000313" key="3">
    <source>
        <dbReference type="EMBL" id="TMV07310.1"/>
    </source>
</evidence>
<proteinExistence type="inferred from homology"/>
<dbReference type="PANTHER" id="PTHR42987">
    <property type="entry name" value="PEPTIDASE S49"/>
    <property type="match status" value="1"/>
</dbReference>
<organism evidence="3 4">
    <name type="scientific">Arenibacterium halophilum</name>
    <dbReference type="NCBI Taxonomy" id="2583821"/>
    <lineage>
        <taxon>Bacteria</taxon>
        <taxon>Pseudomonadati</taxon>
        <taxon>Pseudomonadota</taxon>
        <taxon>Alphaproteobacteria</taxon>
        <taxon>Rhodobacterales</taxon>
        <taxon>Paracoccaceae</taxon>
        <taxon>Arenibacterium</taxon>
    </lineage>
</organism>
<dbReference type="InterPro" id="IPR002142">
    <property type="entry name" value="Peptidase_S49"/>
</dbReference>
<dbReference type="SUPFAM" id="SSF52096">
    <property type="entry name" value="ClpP/crotonase"/>
    <property type="match status" value="1"/>
</dbReference>
<evidence type="ECO:0000313" key="4">
    <source>
        <dbReference type="Proteomes" id="UP001191082"/>
    </source>
</evidence>
<sequence>MPHEIERVLRAVSASTWLIEENKGAEIAAFLALRAGGPTEGWQGEAHQPVYAMEPVPARGGGAVHHLRLQGTIMPRGSGMMSRMSGGASLDQFQRAFRSAAEDTSARAIVLEVDSPGGLVDMVPETATLVRAARRLDRPIIAVANTLAASAAYWIASSADEIVVTPSGLVGSIGVMTQRDNMQKALAQAGIQREMFAKGPRKLEGHPYGPPIDDAARAAIEEEAEALYAMFTSDVAKSRGVPVSVVRADPEKSERHFGGGRTYRAKRAVALGMADRIATLEDTLMRAARGRPARRASLAARRLAML</sequence>
<dbReference type="Gene3D" id="6.20.330.10">
    <property type="match status" value="1"/>
</dbReference>
<dbReference type="InterPro" id="IPR029045">
    <property type="entry name" value="ClpP/crotonase-like_dom_sf"/>
</dbReference>
<dbReference type="InterPro" id="IPR033855">
    <property type="entry name" value="Protein_C"/>
</dbReference>
<dbReference type="PANTHER" id="PTHR42987:SF4">
    <property type="entry name" value="PROTEASE SOHB-RELATED"/>
    <property type="match status" value="1"/>
</dbReference>
<dbReference type="EMBL" id="VCPC01000010">
    <property type="protein sequence ID" value="TMV07310.1"/>
    <property type="molecule type" value="Genomic_DNA"/>
</dbReference>
<dbReference type="Gene3D" id="3.90.226.10">
    <property type="entry name" value="2-enoyl-CoA Hydratase, Chain A, domain 1"/>
    <property type="match status" value="1"/>
</dbReference>
<dbReference type="RefSeq" id="WP_138865994.1">
    <property type="nucleotide sequence ID" value="NZ_VCPC01000010.1"/>
</dbReference>
<dbReference type="Pfam" id="PF01343">
    <property type="entry name" value="Peptidase_S49"/>
    <property type="match status" value="1"/>
</dbReference>
<dbReference type="CDD" id="cd07022">
    <property type="entry name" value="S49_Sppa_36K_type"/>
    <property type="match status" value="1"/>
</dbReference>
<feature type="domain" description="Peptidase S49" evidence="2">
    <location>
        <begin position="135"/>
        <end position="289"/>
    </location>
</feature>
<gene>
    <name evidence="3" type="ORF">FGK64_21905</name>
</gene>